<feature type="region of interest" description="Disordered" evidence="1">
    <location>
        <begin position="122"/>
        <end position="160"/>
    </location>
</feature>
<evidence type="ECO:0000313" key="3">
    <source>
        <dbReference type="EMBL" id="GAA2489412.1"/>
    </source>
</evidence>
<evidence type="ECO:0008006" key="5">
    <source>
        <dbReference type="Google" id="ProtNLM"/>
    </source>
</evidence>
<proteinExistence type="predicted"/>
<organism evidence="3 4">
    <name type="scientific">Terrabacter carboxydivorans</name>
    <dbReference type="NCBI Taxonomy" id="619730"/>
    <lineage>
        <taxon>Bacteria</taxon>
        <taxon>Bacillati</taxon>
        <taxon>Actinomycetota</taxon>
        <taxon>Actinomycetes</taxon>
        <taxon>Micrococcales</taxon>
        <taxon>Intrasporangiaceae</taxon>
        <taxon>Terrabacter</taxon>
    </lineage>
</organism>
<reference evidence="3 4" key="1">
    <citation type="journal article" date="2019" name="Int. J. Syst. Evol. Microbiol.">
        <title>The Global Catalogue of Microorganisms (GCM) 10K type strain sequencing project: providing services to taxonomists for standard genome sequencing and annotation.</title>
        <authorList>
            <consortium name="The Broad Institute Genomics Platform"/>
            <consortium name="The Broad Institute Genome Sequencing Center for Infectious Disease"/>
            <person name="Wu L."/>
            <person name="Ma J."/>
        </authorList>
    </citation>
    <scope>NUCLEOTIDE SEQUENCE [LARGE SCALE GENOMIC DNA]</scope>
    <source>
        <strain evidence="3 4">JCM 16259</strain>
    </source>
</reference>
<comment type="caution">
    <text evidence="3">The sequence shown here is derived from an EMBL/GenBank/DDBJ whole genome shotgun (WGS) entry which is preliminary data.</text>
</comment>
<name>A0ABN3LSJ5_9MICO</name>
<evidence type="ECO:0000256" key="2">
    <source>
        <dbReference type="SAM" id="Phobius"/>
    </source>
</evidence>
<dbReference type="RefSeq" id="WP_344255737.1">
    <property type="nucleotide sequence ID" value="NZ_BAAARE010000012.1"/>
</dbReference>
<dbReference type="Proteomes" id="UP001500730">
    <property type="component" value="Unassembled WGS sequence"/>
</dbReference>
<feature type="transmembrane region" description="Helical" evidence="2">
    <location>
        <begin position="17"/>
        <end position="38"/>
    </location>
</feature>
<dbReference type="EMBL" id="BAAARE010000012">
    <property type="protein sequence ID" value="GAA2489412.1"/>
    <property type="molecule type" value="Genomic_DNA"/>
</dbReference>
<accession>A0ABN3LSJ5</accession>
<keyword evidence="4" id="KW-1185">Reference proteome</keyword>
<keyword evidence="2" id="KW-0812">Transmembrane</keyword>
<feature type="transmembrane region" description="Helical" evidence="2">
    <location>
        <begin position="50"/>
        <end position="69"/>
    </location>
</feature>
<protein>
    <recommendedName>
        <fullName evidence="5">Integral membrane protein</fullName>
    </recommendedName>
</protein>
<keyword evidence="2" id="KW-0472">Membrane</keyword>
<evidence type="ECO:0000313" key="4">
    <source>
        <dbReference type="Proteomes" id="UP001500730"/>
    </source>
</evidence>
<gene>
    <name evidence="3" type="ORF">GCM10009858_29380</name>
</gene>
<sequence length="160" mass="16556">MTESTSPTREVRGSHRVAGLLTLVEAVAVLGFAGFYVYEMVTGATEDLTRAATSGALILVFGLGLLALTRGWVRAADWPRTPTVLWNALLLPVAWSLHESDRTPVAVAVAVVAVASIGAAVSAPGRRDQAADEGGSREGGETQDPRTGGTGGRGADDRLS</sequence>
<feature type="compositionally biased region" description="Basic and acidic residues" evidence="1">
    <location>
        <begin position="125"/>
        <end position="144"/>
    </location>
</feature>
<evidence type="ECO:0000256" key="1">
    <source>
        <dbReference type="SAM" id="MobiDB-lite"/>
    </source>
</evidence>
<keyword evidence="2" id="KW-1133">Transmembrane helix</keyword>